<name>A0ACB8P603_CITSI</name>
<sequence>MEIQIKESTTVRPAEETPKHCLWLTNLDLFLGTSHVPTVYVYRRPNDCTNFFDAGALKEALSKVLVPFYPVAGRFGKDENGRMEVKCNAEGVLFVVAEANCVIDDLGDSFTPSFKLQQLVPRVDTKDISSHPLLLLQVTHFKCGGVTLGVGFHHNLADGMSALHFINSWADATRCIPIKNLPFIDRTVLGARVKKGDSPTFNHIEYDPPLSLRNDGAQLAHRPSNGSASSAASVATLKLSLDQINTLKAKVRKDQDRDEHKSNMRYSTYEILAAHVWRCTSKARGLSDDQECKLYINVDGRSRLNPPLPSGYFGNVLFFTTPVALSGDIVSKPLIFTVKKIHEAIKQMDDKYLRSALAYLEHNDPTTIKHGTQTYASPGFKLNSWMRLPIYDADFGWGRPISMTRTKINYEGKAYFVPSPANDGSASLVISLEPHQMEFFKDCFYDF</sequence>
<proteinExistence type="predicted"/>
<comment type="caution">
    <text evidence="1">The sequence shown here is derived from an EMBL/GenBank/DDBJ whole genome shotgun (WGS) entry which is preliminary data.</text>
</comment>
<evidence type="ECO:0000313" key="2">
    <source>
        <dbReference type="Proteomes" id="UP000829398"/>
    </source>
</evidence>
<dbReference type="Proteomes" id="UP000829398">
    <property type="component" value="Chromosome 1"/>
</dbReference>
<accession>A0ACB8P603</accession>
<protein>
    <submittedName>
        <fullName evidence="1">Shikimate O-hydroxycinnamoyltransferase</fullName>
    </submittedName>
</protein>
<evidence type="ECO:0000313" key="1">
    <source>
        <dbReference type="EMBL" id="KAH9805494.1"/>
    </source>
</evidence>
<dbReference type="EMBL" id="CM039170">
    <property type="protein sequence ID" value="KAH9805494.1"/>
    <property type="molecule type" value="Genomic_DNA"/>
</dbReference>
<reference evidence="2" key="1">
    <citation type="journal article" date="2023" name="Hortic. Res.">
        <title>A chromosome-level phased genome enabling allele-level studies in sweet orange: a case study on citrus Huanglongbing tolerance.</title>
        <authorList>
            <person name="Wu B."/>
            <person name="Yu Q."/>
            <person name="Deng Z."/>
            <person name="Duan Y."/>
            <person name="Luo F."/>
            <person name="Gmitter F. Jr."/>
        </authorList>
    </citation>
    <scope>NUCLEOTIDE SEQUENCE [LARGE SCALE GENOMIC DNA]</scope>
    <source>
        <strain evidence="2">cv. Valencia</strain>
    </source>
</reference>
<gene>
    <name evidence="1" type="ORF">KPL71_002443</name>
</gene>
<keyword evidence="2" id="KW-1185">Reference proteome</keyword>
<organism evidence="1 2">
    <name type="scientific">Citrus sinensis</name>
    <name type="common">Sweet orange</name>
    <name type="synonym">Citrus aurantium var. sinensis</name>
    <dbReference type="NCBI Taxonomy" id="2711"/>
    <lineage>
        <taxon>Eukaryota</taxon>
        <taxon>Viridiplantae</taxon>
        <taxon>Streptophyta</taxon>
        <taxon>Embryophyta</taxon>
        <taxon>Tracheophyta</taxon>
        <taxon>Spermatophyta</taxon>
        <taxon>Magnoliopsida</taxon>
        <taxon>eudicotyledons</taxon>
        <taxon>Gunneridae</taxon>
        <taxon>Pentapetalae</taxon>
        <taxon>rosids</taxon>
        <taxon>malvids</taxon>
        <taxon>Sapindales</taxon>
        <taxon>Rutaceae</taxon>
        <taxon>Aurantioideae</taxon>
        <taxon>Citrus</taxon>
    </lineage>
</organism>